<feature type="compositionally biased region" description="Low complexity" evidence="1">
    <location>
        <begin position="214"/>
        <end position="223"/>
    </location>
</feature>
<evidence type="ECO:0000256" key="1">
    <source>
        <dbReference type="SAM" id="MobiDB-lite"/>
    </source>
</evidence>
<feature type="region of interest" description="Disordered" evidence="1">
    <location>
        <begin position="214"/>
        <end position="263"/>
    </location>
</feature>
<gene>
    <name evidence="3" type="ORF">Helico5904_0090</name>
</gene>
<protein>
    <submittedName>
        <fullName evidence="3">Uncharacterized protein</fullName>
    </submittedName>
</protein>
<sequence length="381" mass="43363">MQDRIDMQALDKKLQGLKKIGIKEISKSTKLASSKIEDVLEKRFDNIDKVRAKGFINILEREYGIDLSDWILAYQEHTRKEDITNVSQVITKQNENEVAKAEAQSDSQSGDEAIKEQKMRENKVLDITLKTKPVTKSDSESYTWIYGILVLILLCLMGYFAYKAFIQDYQEPAIQNQYQKPSVAPSHTQEQEEEVQSQYEGMFFDVDALQQNNTSEEQNNTSSDVEIRSGETLVETPSEVDSQKTPAPQEEKQDTPTQAQDFGFFQTPSANEEKTDEITNSLNARTSNDNVLHIQSQGDLWLGVINLDTGSKEQFAYQSQYDIKLNGRILFVMGHSNFTLVLNGKDVEHGTKAPVRMYYDGSSVTEINYTKFKQLNGGLEW</sequence>
<reference evidence="3" key="1">
    <citation type="journal article" date="2020" name="J. ISSAAS">
        <title>Lactobacilli and other gastrointestinal microbiota of Peromyscus leucopus, reservoir host for agents of Lyme disease and other zoonoses in North America.</title>
        <authorList>
            <person name="Milovic A."/>
            <person name="Bassam K."/>
            <person name="Shao H."/>
            <person name="Chatzistamou I."/>
            <person name="Tufts D.M."/>
            <person name="Diuk-Wasser M."/>
            <person name="Barbour A.G."/>
        </authorList>
    </citation>
    <scope>NUCLEOTIDE SEQUENCE</scope>
    <source>
        <strain evidence="3">LL4</strain>
    </source>
</reference>
<proteinExistence type="predicted"/>
<feature type="transmembrane region" description="Helical" evidence="2">
    <location>
        <begin position="142"/>
        <end position="162"/>
    </location>
</feature>
<evidence type="ECO:0000313" key="3">
    <source>
        <dbReference type="EMBL" id="QGT50337.1"/>
    </source>
</evidence>
<evidence type="ECO:0000256" key="2">
    <source>
        <dbReference type="SAM" id="Phobius"/>
    </source>
</evidence>
<organism evidence="3">
    <name type="scientific">uncultured Helicobacter sp</name>
    <dbReference type="NCBI Taxonomy" id="175537"/>
    <lineage>
        <taxon>Bacteria</taxon>
        <taxon>Pseudomonadati</taxon>
        <taxon>Campylobacterota</taxon>
        <taxon>Epsilonproteobacteria</taxon>
        <taxon>Campylobacterales</taxon>
        <taxon>Helicobacteraceae</taxon>
        <taxon>Helicobacter</taxon>
        <taxon>environmental samples</taxon>
    </lineage>
</organism>
<keyword evidence="2" id="KW-1133">Transmembrane helix</keyword>
<keyword evidence="2" id="KW-0812">Transmembrane</keyword>
<keyword evidence="2" id="KW-0472">Membrane</keyword>
<accession>A0A650EKP5</accession>
<dbReference type="EMBL" id="MN577569">
    <property type="protein sequence ID" value="QGT50337.1"/>
    <property type="molecule type" value="Genomic_DNA"/>
</dbReference>
<name>A0A650EKP5_9HELI</name>
<dbReference type="AlphaFoldDB" id="A0A650EKP5"/>